<protein>
    <submittedName>
        <fullName evidence="2">Uncharacterized protein</fullName>
    </submittedName>
</protein>
<feature type="compositionally biased region" description="Acidic residues" evidence="1">
    <location>
        <begin position="1"/>
        <end position="11"/>
    </location>
</feature>
<keyword evidence="3" id="KW-1185">Reference proteome</keyword>
<dbReference type="AlphaFoldDB" id="A0A9J6GLU7"/>
<accession>A0A9J6GLU7</accession>
<evidence type="ECO:0000256" key="1">
    <source>
        <dbReference type="SAM" id="MobiDB-lite"/>
    </source>
</evidence>
<dbReference type="VEuPathDB" id="VectorBase:HLOH_061651"/>
<dbReference type="Proteomes" id="UP000821853">
    <property type="component" value="Chromosome 8"/>
</dbReference>
<reference evidence="2 3" key="1">
    <citation type="journal article" date="2020" name="Cell">
        <title>Large-Scale Comparative Analyses of Tick Genomes Elucidate Their Genetic Diversity and Vector Capacities.</title>
        <authorList>
            <consortium name="Tick Genome and Microbiome Consortium (TIGMIC)"/>
            <person name="Jia N."/>
            <person name="Wang J."/>
            <person name="Shi W."/>
            <person name="Du L."/>
            <person name="Sun Y."/>
            <person name="Zhan W."/>
            <person name="Jiang J.F."/>
            <person name="Wang Q."/>
            <person name="Zhang B."/>
            <person name="Ji P."/>
            <person name="Bell-Sakyi L."/>
            <person name="Cui X.M."/>
            <person name="Yuan T.T."/>
            <person name="Jiang B.G."/>
            <person name="Yang W.F."/>
            <person name="Lam T.T."/>
            <person name="Chang Q.C."/>
            <person name="Ding S.J."/>
            <person name="Wang X.J."/>
            <person name="Zhu J.G."/>
            <person name="Ruan X.D."/>
            <person name="Zhao L."/>
            <person name="Wei J.T."/>
            <person name="Ye R.Z."/>
            <person name="Que T.C."/>
            <person name="Du C.H."/>
            <person name="Zhou Y.H."/>
            <person name="Cheng J.X."/>
            <person name="Dai P.F."/>
            <person name="Guo W.B."/>
            <person name="Han X.H."/>
            <person name="Huang E.J."/>
            <person name="Li L.F."/>
            <person name="Wei W."/>
            <person name="Gao Y.C."/>
            <person name="Liu J.Z."/>
            <person name="Shao H.Z."/>
            <person name="Wang X."/>
            <person name="Wang C.C."/>
            <person name="Yang T.C."/>
            <person name="Huo Q.B."/>
            <person name="Li W."/>
            <person name="Chen H.Y."/>
            <person name="Chen S.E."/>
            <person name="Zhou L.G."/>
            <person name="Ni X.B."/>
            <person name="Tian J.H."/>
            <person name="Sheng Y."/>
            <person name="Liu T."/>
            <person name="Pan Y.S."/>
            <person name="Xia L.Y."/>
            <person name="Li J."/>
            <person name="Zhao F."/>
            <person name="Cao W.C."/>
        </authorList>
    </citation>
    <scope>NUCLEOTIDE SEQUENCE [LARGE SCALE GENOMIC DNA]</scope>
    <source>
        <strain evidence="2">HaeL-2018</strain>
    </source>
</reference>
<sequence length="147" mass="16544">MPTYIDYEDGNSEPTPSRFDSPSKSNGGASDGEDGGQKVNYSKYKTTTKMNELSHCTTPTAQGKQNQDGGQNTAEDYPPLYSSGEEGLKRLEEHITKDKNLRDVAARNPRVQQPEFKIVGIEDNIDDEEIVERIVGQSQHQCWKRRH</sequence>
<feature type="compositionally biased region" description="Polar residues" evidence="1">
    <location>
        <begin position="12"/>
        <end position="28"/>
    </location>
</feature>
<evidence type="ECO:0000313" key="2">
    <source>
        <dbReference type="EMBL" id="KAH9379414.1"/>
    </source>
</evidence>
<feature type="region of interest" description="Disordered" evidence="1">
    <location>
        <begin position="1"/>
        <end position="42"/>
    </location>
</feature>
<feature type="compositionally biased region" description="Polar residues" evidence="1">
    <location>
        <begin position="56"/>
        <end position="74"/>
    </location>
</feature>
<dbReference type="EMBL" id="JABSTR010000010">
    <property type="protein sequence ID" value="KAH9379414.1"/>
    <property type="molecule type" value="Genomic_DNA"/>
</dbReference>
<feature type="region of interest" description="Disordered" evidence="1">
    <location>
        <begin position="56"/>
        <end position="84"/>
    </location>
</feature>
<evidence type="ECO:0000313" key="3">
    <source>
        <dbReference type="Proteomes" id="UP000821853"/>
    </source>
</evidence>
<organism evidence="2 3">
    <name type="scientific">Haemaphysalis longicornis</name>
    <name type="common">Bush tick</name>
    <dbReference type="NCBI Taxonomy" id="44386"/>
    <lineage>
        <taxon>Eukaryota</taxon>
        <taxon>Metazoa</taxon>
        <taxon>Ecdysozoa</taxon>
        <taxon>Arthropoda</taxon>
        <taxon>Chelicerata</taxon>
        <taxon>Arachnida</taxon>
        <taxon>Acari</taxon>
        <taxon>Parasitiformes</taxon>
        <taxon>Ixodida</taxon>
        <taxon>Ixodoidea</taxon>
        <taxon>Ixodidae</taxon>
        <taxon>Haemaphysalinae</taxon>
        <taxon>Haemaphysalis</taxon>
    </lineage>
</organism>
<gene>
    <name evidence="2" type="ORF">HPB48_019009</name>
</gene>
<name>A0A9J6GLU7_HAELO</name>
<comment type="caution">
    <text evidence="2">The sequence shown here is derived from an EMBL/GenBank/DDBJ whole genome shotgun (WGS) entry which is preliminary data.</text>
</comment>
<proteinExistence type="predicted"/>